<sequence length="114" mass="13491">MTSKQQKINNEIDLQGSILQRAYDLIEKLPNYQNQARQNTERSQQKQKVRFDANIRTEAFEIGDKVWIQRKELEASRSAKFEDKRFGTFLIHEKLDNGAYKLWTIEGKNFAKIL</sequence>
<dbReference type="EMBL" id="QKWP01000442">
    <property type="protein sequence ID" value="RIB19971.1"/>
    <property type="molecule type" value="Genomic_DNA"/>
</dbReference>
<dbReference type="STRING" id="44941.A0A397VDR4"/>
<reference evidence="1 2" key="1">
    <citation type="submission" date="2018-06" db="EMBL/GenBank/DDBJ databases">
        <title>Comparative genomics reveals the genomic features of Rhizophagus irregularis, R. cerebriforme, R. diaphanum and Gigaspora rosea, and their symbiotic lifestyle signature.</title>
        <authorList>
            <person name="Morin E."/>
            <person name="San Clemente H."/>
            <person name="Chen E.C.H."/>
            <person name="De La Providencia I."/>
            <person name="Hainaut M."/>
            <person name="Kuo A."/>
            <person name="Kohler A."/>
            <person name="Murat C."/>
            <person name="Tang N."/>
            <person name="Roy S."/>
            <person name="Loubradou J."/>
            <person name="Henrissat B."/>
            <person name="Grigoriev I.V."/>
            <person name="Corradi N."/>
            <person name="Roux C."/>
            <person name="Martin F.M."/>
        </authorList>
    </citation>
    <scope>NUCLEOTIDE SEQUENCE [LARGE SCALE GENOMIC DNA]</scope>
    <source>
        <strain evidence="1 2">DAOM 194757</strain>
    </source>
</reference>
<comment type="caution">
    <text evidence="1">The sequence shown here is derived from an EMBL/GenBank/DDBJ whole genome shotgun (WGS) entry which is preliminary data.</text>
</comment>
<dbReference type="Proteomes" id="UP000266673">
    <property type="component" value="Unassembled WGS sequence"/>
</dbReference>
<dbReference type="AlphaFoldDB" id="A0A397VDR4"/>
<gene>
    <name evidence="1" type="ORF">C2G38_2180430</name>
</gene>
<dbReference type="OrthoDB" id="8022549at2759"/>
<proteinExistence type="predicted"/>
<evidence type="ECO:0000313" key="2">
    <source>
        <dbReference type="Proteomes" id="UP000266673"/>
    </source>
</evidence>
<name>A0A397VDR4_9GLOM</name>
<organism evidence="1 2">
    <name type="scientific">Gigaspora rosea</name>
    <dbReference type="NCBI Taxonomy" id="44941"/>
    <lineage>
        <taxon>Eukaryota</taxon>
        <taxon>Fungi</taxon>
        <taxon>Fungi incertae sedis</taxon>
        <taxon>Mucoromycota</taxon>
        <taxon>Glomeromycotina</taxon>
        <taxon>Glomeromycetes</taxon>
        <taxon>Diversisporales</taxon>
        <taxon>Gigasporaceae</taxon>
        <taxon>Gigaspora</taxon>
    </lineage>
</organism>
<protein>
    <submittedName>
        <fullName evidence="1">Uncharacterized protein</fullName>
    </submittedName>
</protein>
<evidence type="ECO:0000313" key="1">
    <source>
        <dbReference type="EMBL" id="RIB19971.1"/>
    </source>
</evidence>
<accession>A0A397VDR4</accession>
<keyword evidence="2" id="KW-1185">Reference proteome</keyword>